<dbReference type="InterPro" id="IPR000719">
    <property type="entry name" value="Prot_kinase_dom"/>
</dbReference>
<keyword evidence="4" id="KW-0418">Kinase</keyword>
<dbReference type="AlphaFoldDB" id="A0A8H3M0B8"/>
<dbReference type="PROSITE" id="PS50011">
    <property type="entry name" value="PROTEIN_KINASE_DOM"/>
    <property type="match status" value="1"/>
</dbReference>
<dbReference type="Proteomes" id="UP000615446">
    <property type="component" value="Unassembled WGS sequence"/>
</dbReference>
<dbReference type="EMBL" id="BLAL01000242">
    <property type="protein sequence ID" value="GES95295.1"/>
    <property type="molecule type" value="Genomic_DNA"/>
</dbReference>
<keyword evidence="1" id="KW-0547">Nucleotide-binding</keyword>
<name>A0A8H3M0B8_9GLOM</name>
<evidence type="ECO:0000256" key="1">
    <source>
        <dbReference type="ARBA" id="ARBA00022741"/>
    </source>
</evidence>
<sequence length="856" mass="101249">MELLTNYCVDLTKGKEIIAKNFSNWTSGNTIIDNFIQDKQINFDGYGTIFEWIPYNGLINIKERRNNCFATAIWKDGPLCNIENEWRRSSYEKVTLRFLYDMQNITDEFLNKVGSYLLPEIFKGGNFGITQNPDTKWTSGNTIIDNFIQDKQINFDGNGTVFEWIPYNDLIEIKEIEGCDRFGTAIWRDGPLRYDKKFIRNSSYDKVALIILYDLQNITDGFLNKVESYLLDEYYNYGMTQNPDTKFYILVFNVLYFEYYCKKCGNKYDNEYNKWCRQCQINHLKNNFTNLATSGDERIDDFIQKIQLKISECNDLVFEWIPYNELIETEEIDEDGFAIAIWKEGPLQYQKDFEEKLKRKPYYKVVLRFLHDLQNVTDEFLNKVESYFVKKLVFGISQNPNSKVYILIFNNYSIYCVKCGNKYESDEYTNENDKWCKACQLNHLKRNFANWTSNNEKIDNFIQKCQSKINKHSDTIFEWIPYNKFTNINEIRKSDFAIATWEDGPLCYSYSNRKYKRKLNEAVLLKYLYNSQHIDNTFLNKITYSMEGSYGISQNPNTKDFIFVLQQKYYCENCGNKYDNRFEMDNKNCILCQTNHENPKISVLLQEMRLYVNQNSSEFNMIFEWIPYDQFDNIEEIGNILFTKITKYINEKYEVHDSACISDLGLCRKIDDINEKNIYGVMPYVAPEVLKGKPYTQAADIYSFGMIMYVIATGKQPFANYAHDEVLALSICKGNKPEINDKIAPKCYIDLMNRCWGSNPDNRPNSIEIRELIYSFYNSLDQSFKEKEQQHYEIEEQFNETQEYRKESLLSIKNSQLTTHTQAVYSSRLLNSFTKNLSKYDDNINNTVEITDFTNL</sequence>
<feature type="domain" description="Protein kinase" evidence="3">
    <location>
        <begin position="474"/>
        <end position="777"/>
    </location>
</feature>
<dbReference type="Gene3D" id="1.10.510.10">
    <property type="entry name" value="Transferase(Phosphotransferase) domain 1"/>
    <property type="match status" value="1"/>
</dbReference>
<accession>A0A8H3M0B8</accession>
<evidence type="ECO:0000259" key="3">
    <source>
        <dbReference type="PROSITE" id="PS50011"/>
    </source>
</evidence>
<dbReference type="GO" id="GO:0004674">
    <property type="term" value="F:protein serine/threonine kinase activity"/>
    <property type="evidence" value="ECO:0007669"/>
    <property type="project" value="TreeGrafter"/>
</dbReference>
<proteinExistence type="predicted"/>
<reference evidence="4" key="1">
    <citation type="submission" date="2019-10" db="EMBL/GenBank/DDBJ databases">
        <title>Conservation and host-specific expression of non-tandemly repeated heterogenous ribosome RNA gene in arbuscular mycorrhizal fungi.</title>
        <authorList>
            <person name="Maeda T."/>
            <person name="Kobayashi Y."/>
            <person name="Nakagawa T."/>
            <person name="Ezawa T."/>
            <person name="Yamaguchi K."/>
            <person name="Bino T."/>
            <person name="Nishimoto Y."/>
            <person name="Shigenobu S."/>
            <person name="Kawaguchi M."/>
        </authorList>
    </citation>
    <scope>NUCLEOTIDE SEQUENCE</scope>
    <source>
        <strain evidence="4">HR1</strain>
    </source>
</reference>
<dbReference type="PANTHER" id="PTHR44329:SF298">
    <property type="entry name" value="MIXED LINEAGE KINASE DOMAIN-LIKE PROTEIN"/>
    <property type="match status" value="1"/>
</dbReference>
<protein>
    <submittedName>
        <fullName evidence="4">Kinase-like domain-containing protein</fullName>
    </submittedName>
</protein>
<organism evidence="4 5">
    <name type="scientific">Rhizophagus clarus</name>
    <dbReference type="NCBI Taxonomy" id="94130"/>
    <lineage>
        <taxon>Eukaryota</taxon>
        <taxon>Fungi</taxon>
        <taxon>Fungi incertae sedis</taxon>
        <taxon>Mucoromycota</taxon>
        <taxon>Glomeromycotina</taxon>
        <taxon>Glomeromycetes</taxon>
        <taxon>Glomerales</taxon>
        <taxon>Glomeraceae</taxon>
        <taxon>Rhizophagus</taxon>
    </lineage>
</organism>
<dbReference type="OrthoDB" id="2355416at2759"/>
<gene>
    <name evidence="4" type="ORF">RCL2_002197000</name>
</gene>
<dbReference type="InterPro" id="IPR051681">
    <property type="entry name" value="Ser/Thr_Kinases-Pseudokinases"/>
</dbReference>
<evidence type="ECO:0000256" key="2">
    <source>
        <dbReference type="ARBA" id="ARBA00022840"/>
    </source>
</evidence>
<dbReference type="Pfam" id="PF07714">
    <property type="entry name" value="PK_Tyr_Ser-Thr"/>
    <property type="match status" value="1"/>
</dbReference>
<dbReference type="GO" id="GO:0005524">
    <property type="term" value="F:ATP binding"/>
    <property type="evidence" value="ECO:0007669"/>
    <property type="project" value="UniProtKB-KW"/>
</dbReference>
<dbReference type="PANTHER" id="PTHR44329">
    <property type="entry name" value="SERINE/THREONINE-PROTEIN KINASE TNNI3K-RELATED"/>
    <property type="match status" value="1"/>
</dbReference>
<comment type="caution">
    <text evidence="4">The sequence shown here is derived from an EMBL/GenBank/DDBJ whole genome shotgun (WGS) entry which is preliminary data.</text>
</comment>
<evidence type="ECO:0000313" key="4">
    <source>
        <dbReference type="EMBL" id="GES95295.1"/>
    </source>
</evidence>
<dbReference type="InterPro" id="IPR011009">
    <property type="entry name" value="Kinase-like_dom_sf"/>
</dbReference>
<keyword evidence="4" id="KW-0808">Transferase</keyword>
<dbReference type="SUPFAM" id="SSF56112">
    <property type="entry name" value="Protein kinase-like (PK-like)"/>
    <property type="match status" value="1"/>
</dbReference>
<dbReference type="InterPro" id="IPR001245">
    <property type="entry name" value="Ser-Thr/Tyr_kinase_cat_dom"/>
</dbReference>
<keyword evidence="2" id="KW-0067">ATP-binding</keyword>
<evidence type="ECO:0000313" key="5">
    <source>
        <dbReference type="Proteomes" id="UP000615446"/>
    </source>
</evidence>